<sequence length="259" mass="27512">MSMVKTRFAAGLLAAMIVGCSPSPVAASPDPATAAAKKCKNGLPLPGGTCIRVLPTDPIPGPAEILREAQKRIGDYVDKVGQGGRLPMPALIDALKNGRIPGIDFTGARLADCDPTTWHPVSPQLVDDIKKCGEAVQPFVAFLPGTTIDEQLDLNAAQKFVIHLAETGKGLIVPIAEVIQAWKDDIVPYADLIDTGLSSCDPSGWHDSGVELVLDIDKCRQVVQTYAEVLAGASLTEKMGLIDCVEHPEMAGDIRCDWH</sequence>
<dbReference type="PROSITE" id="PS51257">
    <property type="entry name" value="PROKAR_LIPOPROTEIN"/>
    <property type="match status" value="1"/>
</dbReference>
<accession>A0ABY8WUT4</accession>
<protein>
    <submittedName>
        <fullName evidence="2">Uncharacterized protein</fullName>
    </submittedName>
</protein>
<dbReference type="Proteomes" id="UP001240150">
    <property type="component" value="Chromosome"/>
</dbReference>
<keyword evidence="1" id="KW-0732">Signal</keyword>
<evidence type="ECO:0000313" key="2">
    <source>
        <dbReference type="EMBL" id="WIN00499.1"/>
    </source>
</evidence>
<feature type="signal peptide" evidence="1">
    <location>
        <begin position="1"/>
        <end position="26"/>
    </location>
</feature>
<name>A0ABY8WUT4_9ACTN</name>
<gene>
    <name evidence="2" type="ORF">ACTOB_004209</name>
</gene>
<dbReference type="EMBL" id="CP126980">
    <property type="protein sequence ID" value="WIN00499.1"/>
    <property type="molecule type" value="Genomic_DNA"/>
</dbReference>
<evidence type="ECO:0000256" key="1">
    <source>
        <dbReference type="SAM" id="SignalP"/>
    </source>
</evidence>
<evidence type="ECO:0000313" key="3">
    <source>
        <dbReference type="Proteomes" id="UP001240150"/>
    </source>
</evidence>
<dbReference type="RefSeq" id="WP_284922028.1">
    <property type="nucleotide sequence ID" value="NZ_CP126980.1"/>
</dbReference>
<feature type="chain" id="PRO_5045780347" evidence="1">
    <location>
        <begin position="27"/>
        <end position="259"/>
    </location>
</feature>
<keyword evidence="3" id="KW-1185">Reference proteome</keyword>
<proteinExistence type="predicted"/>
<reference evidence="2 3" key="1">
    <citation type="submission" date="2023-06" db="EMBL/GenBank/DDBJ databases">
        <authorList>
            <person name="Yushchuk O."/>
            <person name="Binda E."/>
            <person name="Ruckert-Reed C."/>
            <person name="Fedorenko V."/>
            <person name="Kalinowski J."/>
            <person name="Marinelli F."/>
        </authorList>
    </citation>
    <scope>NUCLEOTIDE SEQUENCE [LARGE SCALE GENOMIC DNA]</scope>
    <source>
        <strain evidence="2 3">NRRL 3884</strain>
    </source>
</reference>
<organism evidence="2 3">
    <name type="scientific">Actinoplanes oblitus</name>
    <dbReference type="NCBI Taxonomy" id="3040509"/>
    <lineage>
        <taxon>Bacteria</taxon>
        <taxon>Bacillati</taxon>
        <taxon>Actinomycetota</taxon>
        <taxon>Actinomycetes</taxon>
        <taxon>Micromonosporales</taxon>
        <taxon>Micromonosporaceae</taxon>
        <taxon>Actinoplanes</taxon>
    </lineage>
</organism>